<dbReference type="NCBIfam" id="TIGR01740">
    <property type="entry name" value="pyrF"/>
    <property type="match status" value="1"/>
</dbReference>
<feature type="binding site" evidence="7">
    <location>
        <begin position="63"/>
        <end position="72"/>
    </location>
    <ligand>
        <name>substrate</name>
    </ligand>
</feature>
<evidence type="ECO:0000256" key="8">
    <source>
        <dbReference type="PIRSR" id="PIRSR614732-1"/>
    </source>
</evidence>
<feature type="active site" description="Proton donor" evidence="7">
    <location>
        <position position="65"/>
    </location>
</feature>
<feature type="binding site" evidence="7 9">
    <location>
        <position position="179"/>
    </location>
    <ligand>
        <name>substrate</name>
    </ligand>
</feature>
<comment type="pathway">
    <text evidence="2 7 10">Pyrimidine metabolism; UMP biosynthesis via de novo pathway; UMP from orotate: step 2/2.</text>
</comment>
<dbReference type="InterPro" id="IPR011060">
    <property type="entry name" value="RibuloseP-bd_barrel"/>
</dbReference>
<feature type="active site" description="For OMPdecase activity" evidence="8">
    <location>
        <position position="63"/>
    </location>
</feature>
<dbReference type="InterPro" id="IPR001754">
    <property type="entry name" value="OMPdeCOase_dom"/>
</dbReference>
<evidence type="ECO:0000256" key="2">
    <source>
        <dbReference type="ARBA" id="ARBA00004861"/>
    </source>
</evidence>
<feature type="binding site" evidence="7 9">
    <location>
        <position position="118"/>
    </location>
    <ligand>
        <name>substrate</name>
    </ligand>
</feature>
<dbReference type="NCBIfam" id="NF001273">
    <property type="entry name" value="PRK00230.1"/>
    <property type="match status" value="1"/>
</dbReference>
<evidence type="ECO:0000256" key="10">
    <source>
        <dbReference type="RuleBase" id="RU000512"/>
    </source>
</evidence>
<feature type="binding site" evidence="7 9">
    <location>
        <position position="36"/>
    </location>
    <ligand>
        <name>substrate</name>
    </ligand>
</feature>
<dbReference type="InterPro" id="IPR014732">
    <property type="entry name" value="OMPdecase"/>
</dbReference>
<evidence type="ECO:0000259" key="11">
    <source>
        <dbReference type="SMART" id="SM00934"/>
    </source>
</evidence>
<dbReference type="PANTHER" id="PTHR32119:SF2">
    <property type="entry name" value="OROTIDINE 5'-PHOSPHATE DECARBOXYLASE"/>
    <property type="match status" value="1"/>
</dbReference>
<feature type="domain" description="Orotidine 5'-phosphate decarboxylase" evidence="11">
    <location>
        <begin position="8"/>
        <end position="224"/>
    </location>
</feature>
<evidence type="ECO:0000256" key="9">
    <source>
        <dbReference type="PIRSR" id="PIRSR614732-2"/>
    </source>
</evidence>
<feature type="binding site" evidence="7 9">
    <location>
        <position position="14"/>
    </location>
    <ligand>
        <name>substrate</name>
    </ligand>
</feature>
<comment type="similarity">
    <text evidence="7">Belongs to the OMP decarboxylase family. Type 1 subfamily.</text>
</comment>
<dbReference type="GO" id="GO:0005829">
    <property type="term" value="C:cytosol"/>
    <property type="evidence" value="ECO:0007669"/>
    <property type="project" value="TreeGrafter"/>
</dbReference>
<dbReference type="RefSeq" id="WP_376800381.1">
    <property type="nucleotide sequence ID" value="NZ_DBNB01000037.1"/>
</dbReference>
<dbReference type="InterPro" id="IPR047596">
    <property type="entry name" value="OMPdecase_bac"/>
</dbReference>
<dbReference type="GO" id="GO:0006207">
    <property type="term" value="P:'de novo' pyrimidine nucleobase biosynthetic process"/>
    <property type="evidence" value="ECO:0007669"/>
    <property type="project" value="InterPro"/>
</dbReference>
<dbReference type="SUPFAM" id="SSF51366">
    <property type="entry name" value="Ribulose-phoshate binding barrel"/>
    <property type="match status" value="1"/>
</dbReference>
<evidence type="ECO:0000256" key="6">
    <source>
        <dbReference type="ARBA" id="ARBA00049157"/>
    </source>
</evidence>
<evidence type="ECO:0000256" key="7">
    <source>
        <dbReference type="HAMAP-Rule" id="MF_01200"/>
    </source>
</evidence>
<dbReference type="InterPro" id="IPR018089">
    <property type="entry name" value="OMPdecase_AS"/>
</dbReference>
<dbReference type="InterPro" id="IPR013785">
    <property type="entry name" value="Aldolase_TIM"/>
</dbReference>
<dbReference type="PROSITE" id="PS00156">
    <property type="entry name" value="OMPDECASE"/>
    <property type="match status" value="1"/>
</dbReference>
<dbReference type="SMART" id="SM00934">
    <property type="entry name" value="OMPdecase"/>
    <property type="match status" value="1"/>
</dbReference>
<keyword evidence="5 7" id="KW-0456">Lyase</keyword>
<evidence type="ECO:0000313" key="13">
    <source>
        <dbReference type="Proteomes" id="UP000192872"/>
    </source>
</evidence>
<protein>
    <recommendedName>
        <fullName evidence="7">Orotidine 5'-phosphate decarboxylase</fullName>
        <ecNumber evidence="7">4.1.1.23</ecNumber>
    </recommendedName>
    <alternativeName>
        <fullName evidence="7">OMP decarboxylase</fullName>
        <shortName evidence="7">OMPDCase</shortName>
        <shortName evidence="7">OMPdecase</shortName>
    </alternativeName>
</protein>
<keyword evidence="4 7" id="KW-0665">Pyrimidine biosynthesis</keyword>
<dbReference type="PANTHER" id="PTHR32119">
    <property type="entry name" value="OROTIDINE 5'-PHOSPHATE DECARBOXYLASE"/>
    <property type="match status" value="1"/>
</dbReference>
<comment type="function">
    <text evidence="1 7">Catalyzes the decarboxylation of orotidine 5'-monophosphate (OMP) to uridine 5'-monophosphate (UMP).</text>
</comment>
<comment type="caution">
    <text evidence="12">The sequence shown here is derived from an EMBL/GenBank/DDBJ whole genome shotgun (WGS) entry which is preliminary data.</text>
</comment>
<evidence type="ECO:0000256" key="1">
    <source>
        <dbReference type="ARBA" id="ARBA00002356"/>
    </source>
</evidence>
<feature type="binding site" evidence="7 9">
    <location>
        <position position="188"/>
    </location>
    <ligand>
        <name>substrate</name>
    </ligand>
</feature>
<dbReference type="UniPathway" id="UPA00070">
    <property type="reaction ID" value="UER00120"/>
</dbReference>
<feature type="binding site" evidence="7 9">
    <location>
        <position position="209"/>
    </location>
    <ligand>
        <name>substrate</name>
    </ligand>
</feature>
<dbReference type="AlphaFoldDB" id="A0A1W9HZQ4"/>
<feature type="binding site" evidence="7 9">
    <location>
        <position position="208"/>
    </location>
    <ligand>
        <name>substrate</name>
    </ligand>
</feature>
<dbReference type="Pfam" id="PF00215">
    <property type="entry name" value="OMPdecase"/>
    <property type="match status" value="1"/>
</dbReference>
<keyword evidence="3 7" id="KW-0210">Decarboxylase</keyword>
<feature type="active site" description="For OMPdecase activity" evidence="8">
    <location>
        <position position="65"/>
    </location>
</feature>
<dbReference type="EC" id="4.1.1.23" evidence="7"/>
<evidence type="ECO:0000256" key="4">
    <source>
        <dbReference type="ARBA" id="ARBA00022975"/>
    </source>
</evidence>
<evidence type="ECO:0000256" key="5">
    <source>
        <dbReference type="ARBA" id="ARBA00023239"/>
    </source>
</evidence>
<reference evidence="12 13" key="1">
    <citation type="journal article" date="2017" name="Water Res.">
        <title>Comammox in drinking water systems.</title>
        <authorList>
            <person name="Wang Y."/>
            <person name="Ma L."/>
            <person name="Mao Y."/>
            <person name="Jiang X."/>
            <person name="Xia Y."/>
            <person name="Yu K."/>
            <person name="Li B."/>
            <person name="Zhang T."/>
        </authorList>
    </citation>
    <scope>NUCLEOTIDE SEQUENCE [LARGE SCALE GENOMIC DNA]</scope>
    <source>
        <strain evidence="12">SG_bin8</strain>
    </source>
</reference>
<comment type="catalytic activity">
    <reaction evidence="6 7 10">
        <text>orotidine 5'-phosphate + H(+) = UMP + CO2</text>
        <dbReference type="Rhea" id="RHEA:11596"/>
        <dbReference type="ChEBI" id="CHEBI:15378"/>
        <dbReference type="ChEBI" id="CHEBI:16526"/>
        <dbReference type="ChEBI" id="CHEBI:57538"/>
        <dbReference type="ChEBI" id="CHEBI:57865"/>
        <dbReference type="EC" id="4.1.1.23"/>
    </reaction>
</comment>
<dbReference type="Proteomes" id="UP000192872">
    <property type="component" value="Unassembled WGS sequence"/>
</dbReference>
<dbReference type="GO" id="GO:0044205">
    <property type="term" value="P:'de novo' UMP biosynthetic process"/>
    <property type="evidence" value="ECO:0007669"/>
    <property type="project" value="UniProtKB-UniRule"/>
</dbReference>
<dbReference type="HAMAP" id="MF_01200_B">
    <property type="entry name" value="OMPdecase_type1_B"/>
    <property type="match status" value="1"/>
</dbReference>
<comment type="subunit">
    <text evidence="7">Homodimer.</text>
</comment>
<dbReference type="EMBL" id="LWDL01000012">
    <property type="protein sequence ID" value="OQW52674.1"/>
    <property type="molecule type" value="Genomic_DNA"/>
</dbReference>
<name>A0A1W9HZQ4_9HYPH</name>
<gene>
    <name evidence="7" type="primary">pyrF</name>
    <name evidence="12" type="ORF">A4S15_07590</name>
</gene>
<sequence length="232" mass="23771">MMDIARQRLIVALDMPDTGGALALVARLGEEVVFYKVGLELACAGGFELARELKALGKSVFLDLKLHDIPNTVERATANIVRLGVDILTVHGYPQTMAAAARGRGTGRLKVIAVSVLTSMSEEDARSAGYTAPIGDMVARRAAQAMTAGLDGLVCSPAEAGAVRGIIGGDRLIVTPGIRPAGSASGDQTRVATPGAAIRAGASHLVVGRPITQADDPVAAARAIIDDIAAAI</sequence>
<dbReference type="CDD" id="cd04725">
    <property type="entry name" value="OMP_decarboxylase_like"/>
    <property type="match status" value="1"/>
</dbReference>
<accession>A0A1W9HZQ4</accession>
<evidence type="ECO:0000256" key="3">
    <source>
        <dbReference type="ARBA" id="ARBA00022793"/>
    </source>
</evidence>
<evidence type="ECO:0000313" key="12">
    <source>
        <dbReference type="EMBL" id="OQW52674.1"/>
    </source>
</evidence>
<proteinExistence type="inferred from homology"/>
<dbReference type="STRING" id="1827387.A4S15_07590"/>
<dbReference type="Gene3D" id="3.20.20.70">
    <property type="entry name" value="Aldolase class I"/>
    <property type="match status" value="1"/>
</dbReference>
<feature type="active site" description="For OMPdecase activity" evidence="8">
    <location>
        <position position="68"/>
    </location>
</feature>
<organism evidence="12 13">
    <name type="scientific">Candidatus Raskinella chloraquaticus</name>
    <dbReference type="NCBI Taxonomy" id="1951219"/>
    <lineage>
        <taxon>Bacteria</taxon>
        <taxon>Pseudomonadati</taxon>
        <taxon>Pseudomonadota</taxon>
        <taxon>Alphaproteobacteria</taxon>
        <taxon>Hyphomicrobiales</taxon>
        <taxon>Phreatobacteraceae</taxon>
        <taxon>Candidatus Raskinella</taxon>
    </lineage>
</organism>
<dbReference type="GO" id="GO:0004590">
    <property type="term" value="F:orotidine-5'-phosphate decarboxylase activity"/>
    <property type="evidence" value="ECO:0007669"/>
    <property type="project" value="UniProtKB-UniRule"/>
</dbReference>